<keyword evidence="3" id="KW-1185">Reference proteome</keyword>
<proteinExistence type="predicted"/>
<dbReference type="PANTHER" id="PTHR24148">
    <property type="entry name" value="ANKYRIN REPEAT DOMAIN-CONTAINING PROTEIN 39 HOMOLOG-RELATED"/>
    <property type="match status" value="1"/>
</dbReference>
<dbReference type="AlphaFoldDB" id="A0A6H0Y163"/>
<dbReference type="Pfam" id="PF06985">
    <property type="entry name" value="HET"/>
    <property type="match status" value="1"/>
</dbReference>
<evidence type="ECO:0000313" key="3">
    <source>
        <dbReference type="Proteomes" id="UP000503462"/>
    </source>
</evidence>
<dbReference type="InterPro" id="IPR010730">
    <property type="entry name" value="HET"/>
</dbReference>
<dbReference type="EMBL" id="CP051142">
    <property type="protein sequence ID" value="QIX00390.1"/>
    <property type="molecule type" value="Genomic_DNA"/>
</dbReference>
<feature type="domain" description="Heterokaryon incompatibility" evidence="1">
    <location>
        <begin position="13"/>
        <end position="171"/>
    </location>
</feature>
<dbReference type="Proteomes" id="UP000503462">
    <property type="component" value="Chromosome 4"/>
</dbReference>
<organism evidence="2 3">
    <name type="scientific">Peltaster fructicola</name>
    <dbReference type="NCBI Taxonomy" id="286661"/>
    <lineage>
        <taxon>Eukaryota</taxon>
        <taxon>Fungi</taxon>
        <taxon>Dikarya</taxon>
        <taxon>Ascomycota</taxon>
        <taxon>Pezizomycotina</taxon>
        <taxon>Dothideomycetes</taxon>
        <taxon>Dothideomycetes incertae sedis</taxon>
        <taxon>Peltaster</taxon>
    </lineage>
</organism>
<evidence type="ECO:0000259" key="1">
    <source>
        <dbReference type="Pfam" id="PF06985"/>
    </source>
</evidence>
<accession>A0A6H0Y163</accession>
<dbReference type="InterPro" id="IPR052895">
    <property type="entry name" value="HetReg/Transcr_Mod"/>
</dbReference>
<sequence length="595" mass="68129">MPNSTRTRLDSLSLSYSWSEAGEKCRLSKRVLIDQQMIPITTNLHNALTLIRRHKEISNTLWWIDMLSIDQSDAGEEKAEQLQLMPQIFPEAISISYWLGQGDESTKTAFDFLRQWSDLETEQLTNRDETKERLITELIAEINDPLNRPNLEALHTLLSKRWFTRIWTFVEACHPTTYVADFLCGEVLIDQIELVQAISSLLDTTLPFSTTDVFAEHETTVMSLVMHTAWPYKKRNFATFYFASIHRQVSEPRDLLYALRSMMPNADRYPVFDKSNAQWTDIAVAMQYTRAVLDDDQNLNILSLIAAENDFVSHTAAYPSWSIKLYERKKNDARDQVWLWWPWQVPSWMLTKRQPMYYLPAGNIEGPILQLQGIRIGYVAHYVAASQLHSRLGVNTDYQCPSWQRLIRSCRLFADEQTLHGIYNPTGEQSMVALMRTLCFNRLNITPGPQLASRLEGLLRQYRTIFKTQGKLDPGAEMVSDLLLARVARGLSGHTESSNDRYGELEDWVMNRYAELYMSLAGGSYAFFKTVEGAIGRCSSSARSGDLVVMLAGSSIPYVLRETATAHWQLIGCAYVHGHMKEVGEEDKLEAFDLV</sequence>
<protein>
    <recommendedName>
        <fullName evidence="1">Heterokaryon incompatibility domain-containing protein</fullName>
    </recommendedName>
</protein>
<name>A0A6H0Y163_9PEZI</name>
<dbReference type="Pfam" id="PF26639">
    <property type="entry name" value="Het-6_barrel"/>
    <property type="match status" value="1"/>
</dbReference>
<evidence type="ECO:0000313" key="2">
    <source>
        <dbReference type="EMBL" id="QIX00390.1"/>
    </source>
</evidence>
<dbReference type="OrthoDB" id="2504919at2759"/>
<dbReference type="PANTHER" id="PTHR24148:SF64">
    <property type="entry name" value="HETEROKARYON INCOMPATIBILITY DOMAIN-CONTAINING PROTEIN"/>
    <property type="match status" value="1"/>
</dbReference>
<reference evidence="2 3" key="1">
    <citation type="journal article" date="2016" name="Sci. Rep.">
        <title>Peltaster fructicola genome reveals evolution from an invasive phytopathogen to an ectophytic parasite.</title>
        <authorList>
            <person name="Xu C."/>
            <person name="Chen H."/>
            <person name="Gleason M.L."/>
            <person name="Xu J.R."/>
            <person name="Liu H."/>
            <person name="Zhang R."/>
            <person name="Sun G."/>
        </authorList>
    </citation>
    <scope>NUCLEOTIDE SEQUENCE [LARGE SCALE GENOMIC DNA]</scope>
    <source>
        <strain evidence="2 3">LNHT1506</strain>
    </source>
</reference>
<gene>
    <name evidence="2" type="ORF">AMS68_005907</name>
</gene>